<dbReference type="EMBL" id="JBFWIC010000027">
    <property type="protein sequence ID" value="MEZ0476123.1"/>
    <property type="molecule type" value="Genomic_DNA"/>
</dbReference>
<keyword evidence="1" id="KW-0732">Signal</keyword>
<name>A0ABV4HU38_9GAMM</name>
<gene>
    <name evidence="2" type="ORF">AB6713_16100</name>
</gene>
<protein>
    <recommendedName>
        <fullName evidence="4">Outer membrane protein beta-barrel domain-containing protein</fullName>
    </recommendedName>
</protein>
<feature type="signal peptide" evidence="1">
    <location>
        <begin position="1"/>
        <end position="21"/>
    </location>
</feature>
<comment type="caution">
    <text evidence="2">The sequence shown here is derived from an EMBL/GenBank/DDBJ whole genome shotgun (WGS) entry which is preliminary data.</text>
</comment>
<sequence>MKHSNNLRIRVVLALALPAMAGATDAAAVEAVDRFYISAGAYKANNDVTLRRDSASGTTQGTHVDLKRDFGLDMDKTESYLEIGGTIGRRHRLKAFRYGHDASATRVLERDLVIGDDIYRETAAATGDIDIDLLGASYSWLLHHGERSAFGIGLGAIRYKVSANLAAALDNDGEIEAVASSISESHWAPLLHLEYIRSIADHWRVGVDASYVRKSGGKVSGDAIDLGVKAEFFPWEHFGFALRYNYNDIDLEFEHSGHRDEINIKNRGPQLVATYRF</sequence>
<proteinExistence type="predicted"/>
<accession>A0ABV4HU38</accession>
<reference evidence="2 3" key="1">
    <citation type="submission" date="2024-07" db="EMBL/GenBank/DDBJ databases">
        <title>Luteimonas salilacus sp. nov., isolated from the shore soil of Salt Lake in Tibet of China.</title>
        <authorList>
            <person name="Zhang X."/>
            <person name="Li A."/>
        </authorList>
    </citation>
    <scope>NUCLEOTIDE SEQUENCE [LARGE SCALE GENOMIC DNA]</scope>
    <source>
        <strain evidence="2 3">B3-2-R+30</strain>
    </source>
</reference>
<dbReference type="RefSeq" id="WP_370565394.1">
    <property type="nucleotide sequence ID" value="NZ_JBFWIB010000016.1"/>
</dbReference>
<dbReference type="Proteomes" id="UP001566331">
    <property type="component" value="Unassembled WGS sequence"/>
</dbReference>
<evidence type="ECO:0008006" key="4">
    <source>
        <dbReference type="Google" id="ProtNLM"/>
    </source>
</evidence>
<organism evidence="2 3">
    <name type="scientific">Luteimonas salinilitoris</name>
    <dbReference type="NCBI Taxonomy" id="3237697"/>
    <lineage>
        <taxon>Bacteria</taxon>
        <taxon>Pseudomonadati</taxon>
        <taxon>Pseudomonadota</taxon>
        <taxon>Gammaproteobacteria</taxon>
        <taxon>Lysobacterales</taxon>
        <taxon>Lysobacteraceae</taxon>
        <taxon>Luteimonas</taxon>
    </lineage>
</organism>
<evidence type="ECO:0000256" key="1">
    <source>
        <dbReference type="SAM" id="SignalP"/>
    </source>
</evidence>
<keyword evidence="3" id="KW-1185">Reference proteome</keyword>
<evidence type="ECO:0000313" key="3">
    <source>
        <dbReference type="Proteomes" id="UP001566331"/>
    </source>
</evidence>
<feature type="chain" id="PRO_5046122398" description="Outer membrane protein beta-barrel domain-containing protein" evidence="1">
    <location>
        <begin position="22"/>
        <end position="277"/>
    </location>
</feature>
<evidence type="ECO:0000313" key="2">
    <source>
        <dbReference type="EMBL" id="MEZ0476123.1"/>
    </source>
</evidence>